<sequence length="79" mass="9012">MKIDECKSKIVHWDKNFGLLIPEKMLKAAGFSLDDDLLVTLEQDTTGKTRLIVTAPDEAIIHLPIKENQHYQRSSDGKY</sequence>
<reference evidence="1 2" key="1">
    <citation type="submission" date="2014-12" db="EMBL/GenBank/DDBJ databases">
        <title>Draft genome sequences of 29 type strains of Enterococci.</title>
        <authorList>
            <person name="Zhong Z."/>
            <person name="Sun Z."/>
            <person name="Liu W."/>
            <person name="Zhang W."/>
            <person name="Zhang H."/>
        </authorList>
    </citation>
    <scope>NUCLEOTIDE SEQUENCE [LARGE SCALE GENOMIC DNA]</scope>
    <source>
        <strain evidence="1 2">DSM 21207</strain>
    </source>
</reference>
<gene>
    <name evidence="1" type="ORF">RU96_GL001686</name>
</gene>
<comment type="caution">
    <text evidence="1">The sequence shown here is derived from an EMBL/GenBank/DDBJ whole genome shotgun (WGS) entry which is preliminary data.</text>
</comment>
<name>A0A1L8R2D4_9ENTE</name>
<dbReference type="EMBL" id="JXKG01000030">
    <property type="protein sequence ID" value="OJG13902.1"/>
    <property type="molecule type" value="Genomic_DNA"/>
</dbReference>
<dbReference type="AlphaFoldDB" id="A0A1L8R2D4"/>
<dbReference type="Proteomes" id="UP000182835">
    <property type="component" value="Unassembled WGS sequence"/>
</dbReference>
<proteinExistence type="predicted"/>
<dbReference type="STRING" id="317010.RU96_GL001686"/>
<evidence type="ECO:0000313" key="2">
    <source>
        <dbReference type="Proteomes" id="UP000182835"/>
    </source>
</evidence>
<organism evidence="1 2">
    <name type="scientific">Enterococcus canintestini</name>
    <dbReference type="NCBI Taxonomy" id="317010"/>
    <lineage>
        <taxon>Bacteria</taxon>
        <taxon>Bacillati</taxon>
        <taxon>Bacillota</taxon>
        <taxon>Bacilli</taxon>
        <taxon>Lactobacillales</taxon>
        <taxon>Enterococcaceae</taxon>
        <taxon>Enterococcus</taxon>
    </lineage>
</organism>
<evidence type="ECO:0000313" key="1">
    <source>
        <dbReference type="EMBL" id="OJG13902.1"/>
    </source>
</evidence>
<dbReference type="OrthoDB" id="9880434at2"/>
<protein>
    <submittedName>
        <fullName evidence="1">Uncharacterized protein</fullName>
    </submittedName>
</protein>
<dbReference type="RefSeq" id="WP_071865704.1">
    <property type="nucleotide sequence ID" value="NZ_JBHLVQ010000026.1"/>
</dbReference>
<accession>A0A1L8R2D4</accession>